<dbReference type="RefSeq" id="WP_408078209.1">
    <property type="nucleotide sequence ID" value="NZ_JBELQC010000001.1"/>
</dbReference>
<comment type="caution">
    <text evidence="1">The sequence shown here is derived from an EMBL/GenBank/DDBJ whole genome shotgun (WGS) entry which is preliminary data.</text>
</comment>
<dbReference type="Proteomes" id="UP001629244">
    <property type="component" value="Unassembled WGS sequence"/>
</dbReference>
<proteinExistence type="predicted"/>
<evidence type="ECO:0000313" key="2">
    <source>
        <dbReference type="Proteomes" id="UP001629244"/>
    </source>
</evidence>
<name>A0ABW8YPC8_9SPHN</name>
<accession>A0ABW8YPC8</accession>
<evidence type="ECO:0000313" key="1">
    <source>
        <dbReference type="EMBL" id="MFL9841297.1"/>
    </source>
</evidence>
<organism evidence="1 2">
    <name type="scientific">Sphingomonas plantiphila</name>
    <dbReference type="NCBI Taxonomy" id="3163295"/>
    <lineage>
        <taxon>Bacteria</taxon>
        <taxon>Pseudomonadati</taxon>
        <taxon>Pseudomonadota</taxon>
        <taxon>Alphaproteobacteria</taxon>
        <taxon>Sphingomonadales</taxon>
        <taxon>Sphingomonadaceae</taxon>
        <taxon>Sphingomonas</taxon>
    </lineage>
</organism>
<keyword evidence="2" id="KW-1185">Reference proteome</keyword>
<gene>
    <name evidence="1" type="ORF">ABS767_10005</name>
</gene>
<dbReference type="EMBL" id="JBELQC010000001">
    <property type="protein sequence ID" value="MFL9841297.1"/>
    <property type="molecule type" value="Genomic_DNA"/>
</dbReference>
<sequence>MTFEEWESSNNAPEMLAALHAEQPRFLRKQVPQLHRFLIACCWKHQNLIPQDGLRDGLRGAEAWIAGKISKAELNRLNWYAEADAFRIDYAKSPEEISEIRLMIDGIEELRQLPFETARQKLLDAAYFAEGSMIYPMIERLPWVESLLTSQFLCADLLRKYIAPHLAGHPDRKGSKGFIYQLFRN</sequence>
<protein>
    <submittedName>
        <fullName evidence="1">Uncharacterized protein</fullName>
    </submittedName>
</protein>
<reference evidence="1 2" key="1">
    <citation type="submission" date="2024-06" db="EMBL/GenBank/DDBJ databases">
        <authorList>
            <person name="Kaempfer P."/>
            <person name="Viver T."/>
        </authorList>
    </citation>
    <scope>NUCLEOTIDE SEQUENCE [LARGE SCALE GENOMIC DNA]</scope>
    <source>
        <strain evidence="1 2">ST-64</strain>
    </source>
</reference>